<dbReference type="STRING" id="543379.A0A232F187"/>
<gene>
    <name evidence="6" type="ORF">TSAR_015521</name>
</gene>
<dbReference type="SUPFAM" id="SSF54686">
    <property type="entry name" value="Ribosomal protein L16p/L10e"/>
    <property type="match status" value="1"/>
</dbReference>
<dbReference type="EMBL" id="NNAY01001293">
    <property type="protein sequence ID" value="OXU24461.1"/>
    <property type="molecule type" value="Genomic_DNA"/>
</dbReference>
<protein>
    <recommendedName>
        <fullName evidence="4">Large ribosomal subunit protein uL16m</fullName>
    </recommendedName>
    <alternativeName>
        <fullName evidence="5">39S ribosomal protein L16, mitochondrial</fullName>
    </alternativeName>
</protein>
<dbReference type="PANTHER" id="PTHR12220:SF13">
    <property type="entry name" value="LARGE RIBOSOMAL SUBUNIT PROTEIN UL16M"/>
    <property type="match status" value="1"/>
</dbReference>
<dbReference type="Pfam" id="PF00252">
    <property type="entry name" value="Ribosomal_L16"/>
    <property type="match status" value="1"/>
</dbReference>
<dbReference type="Proteomes" id="UP000215335">
    <property type="component" value="Unassembled WGS sequence"/>
</dbReference>
<reference evidence="6 7" key="1">
    <citation type="journal article" date="2017" name="Curr. Biol.">
        <title>The Evolution of Venom by Co-option of Single-Copy Genes.</title>
        <authorList>
            <person name="Martinson E.O."/>
            <person name="Mrinalini"/>
            <person name="Kelkar Y.D."/>
            <person name="Chang C.H."/>
            <person name="Werren J.H."/>
        </authorList>
    </citation>
    <scope>NUCLEOTIDE SEQUENCE [LARGE SCALE GENOMIC DNA]</scope>
    <source>
        <strain evidence="6 7">Alberta</strain>
        <tissue evidence="6">Whole body</tissue>
    </source>
</reference>
<accession>A0A232F187</accession>
<dbReference type="InterPro" id="IPR016180">
    <property type="entry name" value="Ribosomal_uL16_dom"/>
</dbReference>
<keyword evidence="3" id="KW-0687">Ribonucleoprotein</keyword>
<evidence type="ECO:0000313" key="6">
    <source>
        <dbReference type="EMBL" id="OXU24461.1"/>
    </source>
</evidence>
<dbReference type="GO" id="GO:0003735">
    <property type="term" value="F:structural constituent of ribosome"/>
    <property type="evidence" value="ECO:0007669"/>
    <property type="project" value="InterPro"/>
</dbReference>
<evidence type="ECO:0000313" key="7">
    <source>
        <dbReference type="Proteomes" id="UP000215335"/>
    </source>
</evidence>
<dbReference type="Gene3D" id="3.90.1170.10">
    <property type="entry name" value="Ribosomal protein L10e/L16"/>
    <property type="match status" value="1"/>
</dbReference>
<name>A0A232F187_9HYME</name>
<dbReference type="InterPro" id="IPR000114">
    <property type="entry name" value="Ribosomal_uL16_bact-type"/>
</dbReference>
<organism evidence="6 7">
    <name type="scientific">Trichomalopsis sarcophagae</name>
    <dbReference type="NCBI Taxonomy" id="543379"/>
    <lineage>
        <taxon>Eukaryota</taxon>
        <taxon>Metazoa</taxon>
        <taxon>Ecdysozoa</taxon>
        <taxon>Arthropoda</taxon>
        <taxon>Hexapoda</taxon>
        <taxon>Insecta</taxon>
        <taxon>Pterygota</taxon>
        <taxon>Neoptera</taxon>
        <taxon>Endopterygota</taxon>
        <taxon>Hymenoptera</taxon>
        <taxon>Apocrita</taxon>
        <taxon>Proctotrupomorpha</taxon>
        <taxon>Chalcidoidea</taxon>
        <taxon>Pteromalidae</taxon>
        <taxon>Pteromalinae</taxon>
        <taxon>Trichomalopsis</taxon>
    </lineage>
</organism>
<dbReference type="GO" id="GO:0032543">
    <property type="term" value="P:mitochondrial translation"/>
    <property type="evidence" value="ECO:0007669"/>
    <property type="project" value="TreeGrafter"/>
</dbReference>
<evidence type="ECO:0000256" key="2">
    <source>
        <dbReference type="ARBA" id="ARBA00022980"/>
    </source>
</evidence>
<dbReference type="PANTHER" id="PTHR12220">
    <property type="entry name" value="50S/60S RIBOSOMAL PROTEIN L16"/>
    <property type="match status" value="1"/>
</dbReference>
<evidence type="ECO:0000256" key="3">
    <source>
        <dbReference type="ARBA" id="ARBA00023274"/>
    </source>
</evidence>
<keyword evidence="7" id="KW-1185">Reference proteome</keyword>
<keyword evidence="2" id="KW-0689">Ribosomal protein</keyword>
<comment type="caution">
    <text evidence="6">The sequence shown here is derived from an EMBL/GenBank/DDBJ whole genome shotgun (WGS) entry which is preliminary data.</text>
</comment>
<evidence type="ECO:0000256" key="4">
    <source>
        <dbReference type="ARBA" id="ARBA00035302"/>
    </source>
</evidence>
<sequence>MFSRSLLCSTRLSVLPPCNNVFGTTIQAAGLKHFPPPIKYDIETPPDTRGKKLSIQPKVPQYPPQMRPFKMQKKLRFMRGPELVLNKLLHKQYGVILSIQPKVPQYPPQMRPFKMQKKLRFMRGPELVLNKLLHKQYGVIALVGGRMKYGHFEMVRWTCGRKLPEKAFSLWRVDAPWQPITKKGIGQRMGGGKGSIDHYVTPVKAGRVIIEVGGPVEYAQVKKTLEEVAHKLPFPAMAVSQEILDQMEDDERYKEEYNENPYTMKYIIQNNLGGCHKWISPVDKLYFGKYT</sequence>
<dbReference type="CDD" id="cd01433">
    <property type="entry name" value="Ribosomal_L16_L10e"/>
    <property type="match status" value="1"/>
</dbReference>
<comment type="similarity">
    <text evidence="1">Belongs to the universal ribosomal protein uL16 family.</text>
</comment>
<dbReference type="InterPro" id="IPR036920">
    <property type="entry name" value="Ribosomal_uL16_sf"/>
</dbReference>
<dbReference type="InterPro" id="IPR047873">
    <property type="entry name" value="Ribosomal_uL16"/>
</dbReference>
<dbReference type="GO" id="GO:0005762">
    <property type="term" value="C:mitochondrial large ribosomal subunit"/>
    <property type="evidence" value="ECO:0007669"/>
    <property type="project" value="TreeGrafter"/>
</dbReference>
<dbReference type="GO" id="GO:0019843">
    <property type="term" value="F:rRNA binding"/>
    <property type="evidence" value="ECO:0007669"/>
    <property type="project" value="InterPro"/>
</dbReference>
<dbReference type="AlphaFoldDB" id="A0A232F187"/>
<evidence type="ECO:0000256" key="1">
    <source>
        <dbReference type="ARBA" id="ARBA00008931"/>
    </source>
</evidence>
<evidence type="ECO:0000256" key="5">
    <source>
        <dbReference type="ARBA" id="ARBA00035440"/>
    </source>
</evidence>
<dbReference type="OrthoDB" id="268521at2759"/>
<proteinExistence type="inferred from homology"/>